<keyword evidence="2" id="KW-1185">Reference proteome</keyword>
<evidence type="ECO:0000313" key="2">
    <source>
        <dbReference type="Proteomes" id="UP001190700"/>
    </source>
</evidence>
<dbReference type="EMBL" id="LGRX02029167">
    <property type="protein sequence ID" value="KAK3247182.1"/>
    <property type="molecule type" value="Genomic_DNA"/>
</dbReference>
<name>A0AAE0C4H7_9CHLO</name>
<dbReference type="Proteomes" id="UP001190700">
    <property type="component" value="Unassembled WGS sequence"/>
</dbReference>
<accession>A0AAE0C4H7</accession>
<evidence type="ECO:0000313" key="1">
    <source>
        <dbReference type="EMBL" id="KAK3247182.1"/>
    </source>
</evidence>
<sequence length="106" mass="11951">MSAAQAKVSSLSLSHTSDEGVWCPKVVLELRHFDYKNKAKIAVRFQPISQPPKKQTLFASGVLSQTICELATFLQDVQTQPVKSYKRPFASRRVVPEAFHQVIESY</sequence>
<dbReference type="AlphaFoldDB" id="A0AAE0C4H7"/>
<protein>
    <submittedName>
        <fullName evidence="1">Uncharacterized protein</fullName>
    </submittedName>
</protein>
<reference evidence="1 2" key="1">
    <citation type="journal article" date="2015" name="Genome Biol. Evol.">
        <title>Comparative Genomics of a Bacterivorous Green Alga Reveals Evolutionary Causalities and Consequences of Phago-Mixotrophic Mode of Nutrition.</title>
        <authorList>
            <person name="Burns J.A."/>
            <person name="Paasch A."/>
            <person name="Narechania A."/>
            <person name="Kim E."/>
        </authorList>
    </citation>
    <scope>NUCLEOTIDE SEQUENCE [LARGE SCALE GENOMIC DNA]</scope>
    <source>
        <strain evidence="1 2">PLY_AMNH</strain>
    </source>
</reference>
<proteinExistence type="predicted"/>
<comment type="caution">
    <text evidence="1">The sequence shown here is derived from an EMBL/GenBank/DDBJ whole genome shotgun (WGS) entry which is preliminary data.</text>
</comment>
<gene>
    <name evidence="1" type="ORF">CYMTET_43311</name>
</gene>
<organism evidence="1 2">
    <name type="scientific">Cymbomonas tetramitiformis</name>
    <dbReference type="NCBI Taxonomy" id="36881"/>
    <lineage>
        <taxon>Eukaryota</taxon>
        <taxon>Viridiplantae</taxon>
        <taxon>Chlorophyta</taxon>
        <taxon>Pyramimonadophyceae</taxon>
        <taxon>Pyramimonadales</taxon>
        <taxon>Pyramimonadaceae</taxon>
        <taxon>Cymbomonas</taxon>
    </lineage>
</organism>